<feature type="compositionally biased region" description="Basic and acidic residues" evidence="1">
    <location>
        <begin position="1008"/>
        <end position="1029"/>
    </location>
</feature>
<accession>A0AAW9XD19</accession>
<evidence type="ECO:0000256" key="1">
    <source>
        <dbReference type="SAM" id="MobiDB-lite"/>
    </source>
</evidence>
<protein>
    <submittedName>
        <fullName evidence="2">Cell surface protein</fullName>
    </submittedName>
</protein>
<name>A0AAW9XD19_MESFC</name>
<feature type="compositionally biased region" description="Polar residues" evidence="1">
    <location>
        <begin position="1046"/>
        <end position="1056"/>
    </location>
</feature>
<dbReference type="NCBIfam" id="NF045828">
    <property type="entry name" value="P97_adhes_Nterm"/>
    <property type="match status" value="1"/>
</dbReference>
<feature type="region of interest" description="Disordered" evidence="1">
    <location>
        <begin position="1008"/>
        <end position="1068"/>
    </location>
</feature>
<evidence type="ECO:0000313" key="3">
    <source>
        <dbReference type="Proteomes" id="UP001193441"/>
    </source>
</evidence>
<dbReference type="EMBL" id="QQRD01000001">
    <property type="protein sequence ID" value="MXR56441.1"/>
    <property type="molecule type" value="Genomic_DNA"/>
</dbReference>
<gene>
    <name evidence="2" type="ORF">DR094_00240</name>
</gene>
<feature type="compositionally biased region" description="Acidic residues" evidence="1">
    <location>
        <begin position="533"/>
        <end position="543"/>
    </location>
</feature>
<proteinExistence type="predicted"/>
<feature type="region of interest" description="Disordered" evidence="1">
    <location>
        <begin position="517"/>
        <end position="543"/>
    </location>
</feature>
<reference evidence="2" key="1">
    <citation type="submission" date="2018-07" db="EMBL/GenBank/DDBJ databases">
        <title>Genetic characterization of Mycoplasma hyopneumoniae, M. hyorhinis and M. flocculare isolates through whole genome sequencing analysis: comparative analysis of sequence types and putative genes involved in virulence.</title>
        <authorList>
            <person name="Fourour S."/>
            <person name="Lucas P."/>
            <person name="Touzain F."/>
            <person name="Tocqueville V."/>
            <person name="Kempf I."/>
            <person name="Marois-Crehan C."/>
        </authorList>
    </citation>
    <scope>NUCLEOTIDE SEQUENCE</scope>
    <source>
        <strain evidence="2">MF22</strain>
    </source>
</reference>
<sequence length="1827" mass="207277">MEVFMKNKKSSIIIGSAAAILIGSTVFGTVAGLASKVKYRGVNPTQGVISQLGLIDSVAFKPSVASFTSDYQSVKNALLNGKTFNGTSSAFADFASKFDFLTNNGRTVLNIPKKYQVVIKDFVAEDDKKRFRLSFYLKETLPDGNIAQSASKFIYLLPVDAPKAALAQFSYIVDNNLANLVQYPLTNFSSASVKPLALTRASDFAKKLNEFKTEEELISYLNQFFDIEALKANIRLQARDFSFAKGNLTEPFIYSFVRNPQNEKEYASQINAGLKTVRLYVKTEFRQQAKSALKDYKNKDESFITSIDLKTSDNKTLFADENDLRTQLDVNLLDISDYYSVGNNSQLQKLPESLDSLKARDEARRFSADKTLAKYSLYSYDALSFYSQMQELLTKPELIKELINASLVRGLTFSFGKYDLLFDDLSQHLDYDFLMTAAKIKQNSVSKKLFIEIPVKIVLKSSIFGDSGAQVKPVLEKVVSFKLDNFRDVTIEKAFGVLYPEVYEELKKAKEDQAKALAAGKKPNSQQAQDLQNQEDEEEEEIDFANPQNSPIQYQAVEQNSQSSPLGQSAKNPYKIAANQDKYLLAKSEIDELIKEKNYAKLAMLISDPLTYNVQLRLKDQLFNNNIQIPSEQDIAKANFVLDDTDTNLYSQIYSSFSAVFPNKQSLYGYYRYLLSLNPKDTISQLVKLGQKIGLEFTNWENLPNDFNLDDLKNVKIKTPFSKNTTKASAGQSQFKLRLLDFNNYGTETNSLNESFPIFLPARIQVPSSGIIQWNDESQSNSNWINELVSQLKGKNLSNREQLKNLPMLVAQKILPNSNKGTGEAQFQQIILKELKRNINQKDTIKFSLGKRESFFNDKAFAVIDNLQDLLFAFYSSAALANNWNNYQQSGAKPAIVFEKSEVPLLPEKKEDKLNDNVYALKFHYAIGFDDNAGKFNPDVIKSSSRTIYLQVSGASLEQVRVKRELNEALANAPLGLQSFSLDPEKFGVFQNLANSLVEKTKTAVIKQDEEKPKDDTTIWVHDPIRKPEMPQIESAPEQDWFEGKLTNSLTPNENQNSEKPKPQNVNVSTFGSGLVSPFFATEFQEEKALGGKTTTDTQASQSENVDKEAKILKQKLAILLGSEFIQYYQQTDENVEFEIVSVSRINETSFKVEFKLAKNINENNTTNKVLSDESITLLISTTIEEAPEFAAEPKVFNTTWDKVYNPANPLAATTKFSLEFKEKIPLDANGRVKSEWLAKIPLVIHQQVLNLTPLVQTTKEVELQQGKVLTNVIRKEKERQAIEVATKYAILNPLTRIHRLSLNNQANPETNIKIKNINVVNGTKLEFDLWTNNLKRLINAPITFGNYNPFLIWNSNKALYEKVKAQFVKGINPQVQSADFNISLISIKENGKKQNEKYLMIKPKYIVERAVGVPWTTGYDNYSGKQNEITTTKPSKQSNNGKDFIDALALRNTEYANKWGLSVKIFDPANELASIKDSSARKGEEKLLASYDLYKSYEANEKQKIAKGWTNIHPDQQPLQGNKQELPDNYLNLILNQPWRVTLYNSSDFVTNLFRKPDSRSKLKNVIARQINNNYASWGTAYLTFWYPKEVIAAQPNIISANIDQVLIKDYKEISENKKLIAPNITRWWPNIQNSKELFLLPTFNKNQQTSTSSSTSNNNTPQWTKIKQGFTLQALKSRFNRKSRTFVLTTNAPIPLTKYDVYLKKGDWRLVFQNDENQLAMLRVDQQQQSDKNDKNKWIKFKVTIPREMFTSNIRFVGVLQVTSQQMLWLPVINSSVIYDFYAGTGDSSDPKNISTFDKVKTIALTNNAFDNVFKEFNISKKVVE</sequence>
<dbReference type="Proteomes" id="UP001193441">
    <property type="component" value="Unassembled WGS sequence"/>
</dbReference>
<evidence type="ECO:0000313" key="2">
    <source>
        <dbReference type="EMBL" id="MXR56441.1"/>
    </source>
</evidence>
<organism evidence="2 3">
    <name type="scientific">Mesomycoplasma flocculare</name>
    <name type="common">Mycoplasma flocculare</name>
    <dbReference type="NCBI Taxonomy" id="2128"/>
    <lineage>
        <taxon>Bacteria</taxon>
        <taxon>Bacillati</taxon>
        <taxon>Mycoplasmatota</taxon>
        <taxon>Mycoplasmoidales</taxon>
        <taxon>Metamycoplasmataceae</taxon>
        <taxon>Mesomycoplasma</taxon>
    </lineage>
</organism>
<dbReference type="InterPro" id="IPR054789">
    <property type="entry name" value="P97_adhes_N"/>
</dbReference>
<comment type="caution">
    <text evidence="2">The sequence shown here is derived from an EMBL/GenBank/DDBJ whole genome shotgun (WGS) entry which is preliminary data.</text>
</comment>